<organism evidence="6">
    <name type="scientific">marine metagenome</name>
    <dbReference type="NCBI Taxonomy" id="408172"/>
    <lineage>
        <taxon>unclassified sequences</taxon>
        <taxon>metagenomes</taxon>
        <taxon>ecological metagenomes</taxon>
    </lineage>
</organism>
<dbReference type="GO" id="GO:0022627">
    <property type="term" value="C:cytosolic small ribosomal subunit"/>
    <property type="evidence" value="ECO:0007669"/>
    <property type="project" value="TreeGrafter"/>
</dbReference>
<dbReference type="PANTHER" id="PTHR10744:SF1">
    <property type="entry name" value="SMALL RIBOSOMAL SUBUNIT PROTEIN US17M"/>
    <property type="match status" value="1"/>
</dbReference>
<reference evidence="6" key="1">
    <citation type="submission" date="2018-05" db="EMBL/GenBank/DDBJ databases">
        <authorList>
            <person name="Lanie J.A."/>
            <person name="Ng W.-L."/>
            <person name="Kazmierczak K.M."/>
            <person name="Andrzejewski T.M."/>
            <person name="Davidsen T.M."/>
            <person name="Wayne K.J."/>
            <person name="Tettelin H."/>
            <person name="Glass J.I."/>
            <person name="Rusch D."/>
            <person name="Podicherti R."/>
            <person name="Tsui H.-C.T."/>
            <person name="Winkler M.E."/>
        </authorList>
    </citation>
    <scope>NUCLEOTIDE SEQUENCE</scope>
</reference>
<evidence type="ECO:0000256" key="1">
    <source>
        <dbReference type="ARBA" id="ARBA00010254"/>
    </source>
</evidence>
<dbReference type="Gene3D" id="2.40.50.140">
    <property type="entry name" value="Nucleic acid-binding proteins"/>
    <property type="match status" value="1"/>
</dbReference>
<dbReference type="GO" id="GO:0003735">
    <property type="term" value="F:structural constituent of ribosome"/>
    <property type="evidence" value="ECO:0007669"/>
    <property type="project" value="InterPro"/>
</dbReference>
<dbReference type="InterPro" id="IPR000266">
    <property type="entry name" value="Ribosomal_uS17"/>
</dbReference>
<keyword evidence="3" id="KW-0694">RNA-binding</keyword>
<evidence type="ECO:0000256" key="3">
    <source>
        <dbReference type="ARBA" id="ARBA00022884"/>
    </source>
</evidence>
<dbReference type="GO" id="GO:0006412">
    <property type="term" value="P:translation"/>
    <property type="evidence" value="ECO:0007669"/>
    <property type="project" value="InterPro"/>
</dbReference>
<dbReference type="PRINTS" id="PR00973">
    <property type="entry name" value="RIBOSOMALS17"/>
</dbReference>
<keyword evidence="4" id="KW-0689">Ribosomal protein</keyword>
<dbReference type="CDD" id="cd00364">
    <property type="entry name" value="Ribosomal_uS17"/>
    <property type="match status" value="1"/>
</dbReference>
<dbReference type="NCBIfam" id="TIGR03635">
    <property type="entry name" value="uS17_bact"/>
    <property type="match status" value="1"/>
</dbReference>
<evidence type="ECO:0000313" key="6">
    <source>
        <dbReference type="EMBL" id="SVB39097.1"/>
    </source>
</evidence>
<name>A0A382DNB1_9ZZZZ</name>
<dbReference type="PANTHER" id="PTHR10744">
    <property type="entry name" value="40S RIBOSOMAL PROTEIN S11 FAMILY MEMBER"/>
    <property type="match status" value="1"/>
</dbReference>
<gene>
    <name evidence="6" type="ORF">METZ01_LOCUS191951</name>
</gene>
<proteinExistence type="inferred from homology"/>
<dbReference type="Pfam" id="PF00366">
    <property type="entry name" value="Ribosomal_S17"/>
    <property type="match status" value="1"/>
</dbReference>
<protein>
    <recommendedName>
        <fullName evidence="7">30S ribosomal protein S17</fullName>
    </recommendedName>
</protein>
<sequence length="79" mass="9145">VGIVVNASLDKTITVLVQRKVKHPLYKKILKRSTKILVHDDENECSKGDEVTIQECIPISKNKSWKFIKIIKRTENKEK</sequence>
<dbReference type="HAMAP" id="MF_01345_B">
    <property type="entry name" value="Ribosomal_uS17_B"/>
    <property type="match status" value="1"/>
</dbReference>
<evidence type="ECO:0000256" key="2">
    <source>
        <dbReference type="ARBA" id="ARBA00022730"/>
    </source>
</evidence>
<dbReference type="EMBL" id="UINC01039924">
    <property type="protein sequence ID" value="SVB39097.1"/>
    <property type="molecule type" value="Genomic_DNA"/>
</dbReference>
<evidence type="ECO:0000256" key="5">
    <source>
        <dbReference type="ARBA" id="ARBA00023274"/>
    </source>
</evidence>
<dbReference type="SUPFAM" id="SSF50249">
    <property type="entry name" value="Nucleic acid-binding proteins"/>
    <property type="match status" value="1"/>
</dbReference>
<dbReference type="InterPro" id="IPR019984">
    <property type="entry name" value="Ribosomal_uS17_bact/chlr"/>
</dbReference>
<dbReference type="AlphaFoldDB" id="A0A382DNB1"/>
<comment type="similarity">
    <text evidence="1">Belongs to the universal ribosomal protein uS17 family.</text>
</comment>
<dbReference type="GO" id="GO:0019843">
    <property type="term" value="F:rRNA binding"/>
    <property type="evidence" value="ECO:0007669"/>
    <property type="project" value="UniProtKB-KW"/>
</dbReference>
<evidence type="ECO:0000256" key="4">
    <source>
        <dbReference type="ARBA" id="ARBA00022980"/>
    </source>
</evidence>
<dbReference type="InterPro" id="IPR012340">
    <property type="entry name" value="NA-bd_OB-fold"/>
</dbReference>
<keyword evidence="2" id="KW-0699">rRNA-binding</keyword>
<keyword evidence="5" id="KW-0687">Ribonucleoprotein</keyword>
<evidence type="ECO:0008006" key="7">
    <source>
        <dbReference type="Google" id="ProtNLM"/>
    </source>
</evidence>
<feature type="non-terminal residue" evidence="6">
    <location>
        <position position="1"/>
    </location>
</feature>
<dbReference type="NCBIfam" id="NF004123">
    <property type="entry name" value="PRK05610.1"/>
    <property type="match status" value="1"/>
</dbReference>
<accession>A0A382DNB1</accession>